<evidence type="ECO:0000313" key="2">
    <source>
        <dbReference type="Proteomes" id="UP001497480"/>
    </source>
</evidence>
<name>A0AAV1Y9J6_LUPLU</name>
<gene>
    <name evidence="1" type="ORF">LLUT_LOCUS31046</name>
</gene>
<protein>
    <submittedName>
        <fullName evidence="1">Uncharacterized protein</fullName>
    </submittedName>
</protein>
<dbReference type="AlphaFoldDB" id="A0AAV1Y9J6"/>
<proteinExistence type="predicted"/>
<organism evidence="1 2">
    <name type="scientific">Lupinus luteus</name>
    <name type="common">European yellow lupine</name>
    <dbReference type="NCBI Taxonomy" id="3873"/>
    <lineage>
        <taxon>Eukaryota</taxon>
        <taxon>Viridiplantae</taxon>
        <taxon>Streptophyta</taxon>
        <taxon>Embryophyta</taxon>
        <taxon>Tracheophyta</taxon>
        <taxon>Spermatophyta</taxon>
        <taxon>Magnoliopsida</taxon>
        <taxon>eudicotyledons</taxon>
        <taxon>Gunneridae</taxon>
        <taxon>Pentapetalae</taxon>
        <taxon>rosids</taxon>
        <taxon>fabids</taxon>
        <taxon>Fabales</taxon>
        <taxon>Fabaceae</taxon>
        <taxon>Papilionoideae</taxon>
        <taxon>50 kb inversion clade</taxon>
        <taxon>genistoids sensu lato</taxon>
        <taxon>core genistoids</taxon>
        <taxon>Genisteae</taxon>
        <taxon>Lupinus</taxon>
    </lineage>
</organism>
<sequence>MVWSKRKELALLRGTSLFEYDFRDVEGAPPIAKDGVSALVQRLKKILIQALNQSKFFSLLYPHRHRISRYISSNRASQE</sequence>
<evidence type="ECO:0000313" key="1">
    <source>
        <dbReference type="EMBL" id="CAL0329986.1"/>
    </source>
</evidence>
<dbReference type="EMBL" id="CAXHTB010000022">
    <property type="protein sequence ID" value="CAL0329986.1"/>
    <property type="molecule type" value="Genomic_DNA"/>
</dbReference>
<comment type="caution">
    <text evidence="1">The sequence shown here is derived from an EMBL/GenBank/DDBJ whole genome shotgun (WGS) entry which is preliminary data.</text>
</comment>
<dbReference type="Proteomes" id="UP001497480">
    <property type="component" value="Unassembled WGS sequence"/>
</dbReference>
<accession>A0AAV1Y9J6</accession>
<reference evidence="1 2" key="1">
    <citation type="submission" date="2024-03" db="EMBL/GenBank/DDBJ databases">
        <authorList>
            <person name="Martinez-Hernandez J."/>
        </authorList>
    </citation>
    <scope>NUCLEOTIDE SEQUENCE [LARGE SCALE GENOMIC DNA]</scope>
</reference>
<keyword evidence="2" id="KW-1185">Reference proteome</keyword>